<reference evidence="2" key="1">
    <citation type="submission" date="2020-06" db="EMBL/GenBank/DDBJ databases">
        <authorList>
            <person name="Li T."/>
            <person name="Hu X."/>
            <person name="Zhang T."/>
            <person name="Song X."/>
            <person name="Zhang H."/>
            <person name="Dai N."/>
            <person name="Sheng W."/>
            <person name="Hou X."/>
            <person name="Wei L."/>
        </authorList>
    </citation>
    <scope>NUCLEOTIDE SEQUENCE</scope>
    <source>
        <strain evidence="2">G02</strain>
        <tissue evidence="2">Leaf</tissue>
    </source>
</reference>
<proteinExistence type="predicted"/>
<reference evidence="2" key="2">
    <citation type="journal article" date="2024" name="Plant">
        <title>Genomic evolution and insights into agronomic trait innovations of Sesamum species.</title>
        <authorList>
            <person name="Miao H."/>
            <person name="Wang L."/>
            <person name="Qu L."/>
            <person name="Liu H."/>
            <person name="Sun Y."/>
            <person name="Le M."/>
            <person name="Wang Q."/>
            <person name="Wei S."/>
            <person name="Zheng Y."/>
            <person name="Lin W."/>
            <person name="Duan Y."/>
            <person name="Cao H."/>
            <person name="Xiong S."/>
            <person name="Wang X."/>
            <person name="Wei L."/>
            <person name="Li C."/>
            <person name="Ma Q."/>
            <person name="Ju M."/>
            <person name="Zhao R."/>
            <person name="Li G."/>
            <person name="Mu C."/>
            <person name="Tian Q."/>
            <person name="Mei H."/>
            <person name="Zhang T."/>
            <person name="Gao T."/>
            <person name="Zhang H."/>
        </authorList>
    </citation>
    <scope>NUCLEOTIDE SEQUENCE</scope>
    <source>
        <strain evidence="2">G02</strain>
    </source>
</reference>
<organism evidence="2">
    <name type="scientific">Sesamum radiatum</name>
    <name type="common">Black benniseed</name>
    <dbReference type="NCBI Taxonomy" id="300843"/>
    <lineage>
        <taxon>Eukaryota</taxon>
        <taxon>Viridiplantae</taxon>
        <taxon>Streptophyta</taxon>
        <taxon>Embryophyta</taxon>
        <taxon>Tracheophyta</taxon>
        <taxon>Spermatophyta</taxon>
        <taxon>Magnoliopsida</taxon>
        <taxon>eudicotyledons</taxon>
        <taxon>Gunneridae</taxon>
        <taxon>Pentapetalae</taxon>
        <taxon>asterids</taxon>
        <taxon>lamiids</taxon>
        <taxon>Lamiales</taxon>
        <taxon>Pedaliaceae</taxon>
        <taxon>Sesamum</taxon>
    </lineage>
</organism>
<feature type="region of interest" description="Disordered" evidence="1">
    <location>
        <begin position="17"/>
        <end position="55"/>
    </location>
</feature>
<dbReference type="EMBL" id="JACGWJ010000004">
    <property type="protein sequence ID" value="KAL0423755.1"/>
    <property type="molecule type" value="Genomic_DNA"/>
</dbReference>
<accession>A0AAW2V3Y0</accession>
<dbReference type="AlphaFoldDB" id="A0AAW2V3Y0"/>
<protein>
    <submittedName>
        <fullName evidence="2">Uncharacterized protein</fullName>
    </submittedName>
</protein>
<evidence type="ECO:0000313" key="2">
    <source>
        <dbReference type="EMBL" id="KAL0423755.1"/>
    </source>
</evidence>
<gene>
    <name evidence="2" type="ORF">Sradi_0910300</name>
</gene>
<comment type="caution">
    <text evidence="2">The sequence shown here is derived from an EMBL/GenBank/DDBJ whole genome shotgun (WGS) entry which is preliminary data.</text>
</comment>
<sequence length="55" mass="5472">MGGGVVVGGSAMVTGAGAARRCEQRPGPRRGGASGEAHEREQMCRSGARCGGARD</sequence>
<evidence type="ECO:0000256" key="1">
    <source>
        <dbReference type="SAM" id="MobiDB-lite"/>
    </source>
</evidence>
<name>A0AAW2V3Y0_SESRA</name>